<comment type="caution">
    <text evidence="1">The sequence shown here is derived from an EMBL/GenBank/DDBJ whole genome shotgun (WGS) entry which is preliminary data.</text>
</comment>
<dbReference type="AlphaFoldDB" id="A0A087RZH9"/>
<accession>A0A087RZH9</accession>
<dbReference type="PATRIC" id="fig|1502295.3.peg.877"/>
<gene>
    <name evidence="1" type="ORF">AAA799P11_00914</name>
</gene>
<proteinExistence type="predicted"/>
<sequence length="119" mass="13810">MENFENFYHDLVDLAKKYETKNIPLKIEKDLENDIIKIFGEKITSLARAKNGLNDVAELSYTVAEHHPYWNLLYNCSEIATSVLEKWKDSLSDEDLSDIEWAIKELTQSLEKIKSNVDS</sequence>
<dbReference type="EMBL" id="JOSZ01000012">
    <property type="protein sequence ID" value="KFM18883.1"/>
    <property type="molecule type" value="Genomic_DNA"/>
</dbReference>
<keyword evidence="2" id="KW-1185">Reference proteome</keyword>
<reference evidence="1 2" key="1">
    <citation type="submission" date="2014-06" db="EMBL/GenBank/DDBJ databases">
        <authorList>
            <person name="Ngugi D.K."/>
            <person name="Blom J."/>
            <person name="Alam I."/>
            <person name="Rashid M."/>
            <person name="Baalawi W."/>
            <person name="Zhang G."/>
            <person name="Hikmawan T."/>
            <person name="Guan Y."/>
            <person name="Antunes A."/>
            <person name="Siam R."/>
            <person name="El-Dorry H."/>
            <person name="Bajic V."/>
            <person name="Stingl U."/>
        </authorList>
    </citation>
    <scope>NUCLEOTIDE SEQUENCE [LARGE SCALE GENOMIC DNA]</scope>
    <source>
        <strain evidence="1">SCGC AAA799-P11</strain>
    </source>
</reference>
<name>A0A087RZH9_9ARCH</name>
<protein>
    <submittedName>
        <fullName evidence="1">Uncharacterized protein</fullName>
    </submittedName>
</protein>
<evidence type="ECO:0000313" key="2">
    <source>
        <dbReference type="Proteomes" id="UP000029387"/>
    </source>
</evidence>
<dbReference type="Proteomes" id="UP000029387">
    <property type="component" value="Unassembled WGS sequence"/>
</dbReference>
<organism evidence="1 2">
    <name type="scientific">Marine Group I thaumarchaeote SCGC AAA799-P11</name>
    <dbReference type="NCBI Taxonomy" id="1502295"/>
    <lineage>
        <taxon>Archaea</taxon>
        <taxon>Nitrososphaerota</taxon>
        <taxon>Marine Group I</taxon>
    </lineage>
</organism>
<evidence type="ECO:0000313" key="1">
    <source>
        <dbReference type="EMBL" id="KFM18883.1"/>
    </source>
</evidence>